<dbReference type="Proteomes" id="UP000298652">
    <property type="component" value="Chromosome 5"/>
</dbReference>
<gene>
    <name evidence="3" type="ORF">SEVIR_5G220000v2</name>
</gene>
<keyword evidence="4" id="KW-1185">Reference proteome</keyword>
<name>A0A4U6UK58_SETVI</name>
<reference evidence="3" key="1">
    <citation type="submission" date="2019-03" db="EMBL/GenBank/DDBJ databases">
        <title>WGS assembly of Setaria viridis.</title>
        <authorList>
            <person name="Huang P."/>
            <person name="Jenkins J."/>
            <person name="Grimwood J."/>
            <person name="Barry K."/>
            <person name="Healey A."/>
            <person name="Mamidi S."/>
            <person name="Sreedasyam A."/>
            <person name="Shu S."/>
            <person name="Feldman M."/>
            <person name="Wu J."/>
            <person name="Yu Y."/>
            <person name="Chen C."/>
            <person name="Johnson J."/>
            <person name="Rokhsar D."/>
            <person name="Baxter I."/>
            <person name="Schmutz J."/>
            <person name="Brutnell T."/>
            <person name="Kellogg E."/>
        </authorList>
    </citation>
    <scope>NUCLEOTIDE SEQUENCE [LARGE SCALE GENOMIC DNA]</scope>
</reference>
<dbReference type="PANTHER" id="PTHR34223">
    <property type="entry name" value="OS11G0201299 PROTEIN"/>
    <property type="match status" value="1"/>
</dbReference>
<organism evidence="3 4">
    <name type="scientific">Setaria viridis</name>
    <name type="common">Green bristlegrass</name>
    <name type="synonym">Setaria italica subsp. viridis</name>
    <dbReference type="NCBI Taxonomy" id="4556"/>
    <lineage>
        <taxon>Eukaryota</taxon>
        <taxon>Viridiplantae</taxon>
        <taxon>Streptophyta</taxon>
        <taxon>Embryophyta</taxon>
        <taxon>Tracheophyta</taxon>
        <taxon>Spermatophyta</taxon>
        <taxon>Magnoliopsida</taxon>
        <taxon>Liliopsida</taxon>
        <taxon>Poales</taxon>
        <taxon>Poaceae</taxon>
        <taxon>PACMAD clade</taxon>
        <taxon>Panicoideae</taxon>
        <taxon>Panicodae</taxon>
        <taxon>Paniceae</taxon>
        <taxon>Cenchrinae</taxon>
        <taxon>Setaria</taxon>
    </lineage>
</organism>
<protein>
    <recommendedName>
        <fullName evidence="2">F-box domain-containing protein</fullName>
    </recommendedName>
</protein>
<dbReference type="InterPro" id="IPR001810">
    <property type="entry name" value="F-box_dom"/>
</dbReference>
<evidence type="ECO:0000313" key="3">
    <source>
        <dbReference type="EMBL" id="TKW15184.1"/>
    </source>
</evidence>
<feature type="compositionally biased region" description="Low complexity" evidence="1">
    <location>
        <begin position="108"/>
        <end position="117"/>
    </location>
</feature>
<feature type="domain" description="F-box" evidence="2">
    <location>
        <begin position="52"/>
        <end position="92"/>
    </location>
</feature>
<proteinExistence type="predicted"/>
<evidence type="ECO:0000256" key="1">
    <source>
        <dbReference type="SAM" id="MobiDB-lite"/>
    </source>
</evidence>
<dbReference type="InterPro" id="IPR036047">
    <property type="entry name" value="F-box-like_dom_sf"/>
</dbReference>
<sequence length="187" mass="18923">MDEALAAVLSYLPPPAVLSYLPPPAVSSSSILSSPFPAASPDGEEEDRVGLLPDAILRNIVSRLPIKDAARTAVLSSRWRHIWTSAPIVLDDGAGGLAPAAAAAAALASHPAPSSPRASPPRRTPRSSPLSSPPSLPGTSRTSSWWSMAPGPSSGAFPPTSSAARPSAASGSASASSRTRPAPLRPS</sequence>
<dbReference type="Gene3D" id="1.20.1280.50">
    <property type="match status" value="1"/>
</dbReference>
<dbReference type="SMART" id="SM00256">
    <property type="entry name" value="FBOX"/>
    <property type="match status" value="1"/>
</dbReference>
<dbReference type="PANTHER" id="PTHR34223:SF51">
    <property type="entry name" value="OS06G0556300 PROTEIN"/>
    <property type="match status" value="1"/>
</dbReference>
<dbReference type="AlphaFoldDB" id="A0A4U6UK58"/>
<dbReference type="EMBL" id="CM016556">
    <property type="protein sequence ID" value="TKW15184.1"/>
    <property type="molecule type" value="Genomic_DNA"/>
</dbReference>
<dbReference type="InterPro" id="IPR053781">
    <property type="entry name" value="F-box_AtFBL13-like"/>
</dbReference>
<dbReference type="InterPro" id="IPR053197">
    <property type="entry name" value="F-box_SCFL_complex_component"/>
</dbReference>
<evidence type="ECO:0000259" key="2">
    <source>
        <dbReference type="SMART" id="SM00256"/>
    </source>
</evidence>
<feature type="region of interest" description="Disordered" evidence="1">
    <location>
        <begin position="108"/>
        <end position="187"/>
    </location>
</feature>
<feature type="compositionally biased region" description="Low complexity" evidence="1">
    <location>
        <begin position="158"/>
        <end position="187"/>
    </location>
</feature>
<dbReference type="CDD" id="cd22160">
    <property type="entry name" value="F-box_AtFBL13-like"/>
    <property type="match status" value="1"/>
</dbReference>
<dbReference type="Pfam" id="PF00646">
    <property type="entry name" value="F-box"/>
    <property type="match status" value="1"/>
</dbReference>
<dbReference type="SUPFAM" id="SSF81383">
    <property type="entry name" value="F-box domain"/>
    <property type="match status" value="1"/>
</dbReference>
<evidence type="ECO:0000313" key="4">
    <source>
        <dbReference type="Proteomes" id="UP000298652"/>
    </source>
</evidence>
<accession>A0A4U6UK58</accession>
<dbReference type="Gramene" id="TKW15184">
    <property type="protein sequence ID" value="TKW15184"/>
    <property type="gene ID" value="SEVIR_5G220000v2"/>
</dbReference>